<sequence>MTVATAAETFSRIVHHRLSAHRTQLQTGLQQLSPGLASEEVERLFEQAYAALHANAQLKLNRVLLLELHAGVRSGQITATSTSEQLQQFEAWAATPSFAAHVAHRYPPLDARLDGVADAYTRAVIELATHIADDREALRTLLQVPAGKLLKVAFGSGDTHGGGRAVAAVTFEGGTVMYKPRSLRIDVVLDAFLEAVFPNDPLRVRIPRVLDRGAHGWAAFAAHRYCNDDAQLARYYQGLGHWLAVLRLIGGTDIHLENLIAVGATPVVIDAESVFCLPIEMAASGYGHAHDLAAMLMRNSVLRTGIVPFRTSGLGMDGVDLSAAGALPGEQPKVRVPVLMEDANTPPRLGMMETDFAPAQNHPSPRPDVSRFWDEISSGFMAASSRLRELDHSGRLDDLLAPFAGCEVREIKRPTMAYAEIGRMLWHPASLHNEPAAVERALDLLVRNAAISPAASAEPAEVLQEIDDMRFGDIPLFSAVLDAGRIATVVDNWRAMRIDLEEVTIRSTLVATDLNEHAMVRAEARDGFSYAAKAPHGDALEARRRRQAAEAVNNLIRLSVRGNDGTMTWITPEITQTGWTVRPVQPDVYFGLGGIAFSLAAYHQEVQQGRADAAPGVEAAMNGAIALYLRMCALDLPDVGGGLVGAGSRVWTLLALHDLLGRADLLDAARSAAATLERTDFAEVPKYEMLDGVSGAIVPLIGLAEATGEVRWLSIAATAARRLQATAIVDAGGARWPSPQFDEPIGGFGHGALGIGWALARLALTEAGTVEDRAAWQTLAEGAFAFQDALFEPETGRWHDLHLKDGQKTFPTWCHGSVGMGLAAADLYARTGDPAYLRDLRRAVADANGRWGFSHTLCHGDLSTRELLVKAAQLDPQGCPYPVDTAAMEVISSIEEHRGMVGGLTRAAFTPGLMIGLAGAVYGFCRMHPDCNLPSPLLLERAASASTLPSTERLKASGTEPVPA</sequence>
<dbReference type="InterPro" id="IPR017146">
    <property type="entry name" value="Lanti_2_LanM"/>
</dbReference>
<dbReference type="Proteomes" id="UP001302072">
    <property type="component" value="Chromosome"/>
</dbReference>
<evidence type="ECO:0000313" key="3">
    <source>
        <dbReference type="Proteomes" id="UP001302072"/>
    </source>
</evidence>
<dbReference type="PRINTS" id="PR01950">
    <property type="entry name" value="LANCSUPER"/>
</dbReference>
<accession>A0ABY9YMZ3</accession>
<dbReference type="PIRSF" id="PIRSF037228">
    <property type="entry name" value="Lant_mod_RumM"/>
    <property type="match status" value="1"/>
</dbReference>
<keyword evidence="3" id="KW-1185">Reference proteome</keyword>
<dbReference type="SMART" id="SM01260">
    <property type="entry name" value="LANC_like"/>
    <property type="match status" value="1"/>
</dbReference>
<dbReference type="InterPro" id="IPR025410">
    <property type="entry name" value="Lant_dehyd"/>
</dbReference>
<evidence type="ECO:0000313" key="2">
    <source>
        <dbReference type="EMBL" id="WNH52262.1"/>
    </source>
</evidence>
<dbReference type="CDD" id="cd04792">
    <property type="entry name" value="LanM-like"/>
    <property type="match status" value="1"/>
</dbReference>
<dbReference type="Gene3D" id="1.50.10.10">
    <property type="match status" value="1"/>
</dbReference>
<dbReference type="InterPro" id="IPR007822">
    <property type="entry name" value="LANC-like"/>
</dbReference>
<evidence type="ECO:0000259" key="1">
    <source>
        <dbReference type="Pfam" id="PF13575"/>
    </source>
</evidence>
<feature type="domain" description="Lantibiotic biosynthesis protein dehydration" evidence="1">
    <location>
        <begin position="106"/>
        <end position="479"/>
    </location>
</feature>
<dbReference type="Pfam" id="PF13575">
    <property type="entry name" value="DUF4135"/>
    <property type="match status" value="1"/>
</dbReference>
<proteinExistence type="predicted"/>
<protein>
    <submittedName>
        <fullName evidence="2">Type 2 lanthipeptide synthetase LanM family protein</fullName>
    </submittedName>
</protein>
<reference evidence="2 3" key="1">
    <citation type="submission" date="2022-12" db="EMBL/GenBank/DDBJ databases">
        <title>Two new species, Stenotrophomonas aracearum and Stenotrophomonas oahuensis, isolated from Anthurium (Araceae family) in Hawaii.</title>
        <authorList>
            <person name="Chunag S.C."/>
            <person name="Dobhal S."/>
            <person name="Alvarez A."/>
            <person name="Arif M."/>
        </authorList>
    </citation>
    <scope>NUCLEOTIDE SEQUENCE [LARGE SCALE GENOMIC DNA]</scope>
    <source>
        <strain evidence="2 3">A5586</strain>
    </source>
</reference>
<dbReference type="RefSeq" id="WP_311191467.1">
    <property type="nucleotide sequence ID" value="NZ_CP115541.1"/>
</dbReference>
<dbReference type="InterPro" id="IPR012341">
    <property type="entry name" value="6hp_glycosidase-like_sf"/>
</dbReference>
<organism evidence="2 3">
    <name type="scientific">Stenotrophomonas oahuensis</name>
    <dbReference type="NCBI Taxonomy" id="3003271"/>
    <lineage>
        <taxon>Bacteria</taxon>
        <taxon>Pseudomonadati</taxon>
        <taxon>Pseudomonadota</taxon>
        <taxon>Gammaproteobacteria</taxon>
        <taxon>Lysobacterales</taxon>
        <taxon>Lysobacteraceae</taxon>
        <taxon>Stenotrophomonas</taxon>
    </lineage>
</organism>
<gene>
    <name evidence="2" type="ORF">PDM29_18300</name>
</gene>
<dbReference type="SUPFAM" id="SSF158745">
    <property type="entry name" value="LanC-like"/>
    <property type="match status" value="1"/>
</dbReference>
<dbReference type="Pfam" id="PF05147">
    <property type="entry name" value="LANC_like"/>
    <property type="match status" value="1"/>
</dbReference>
<dbReference type="NCBIfam" id="TIGR03897">
    <property type="entry name" value="lanti_2_LanM"/>
    <property type="match status" value="1"/>
</dbReference>
<name>A0ABY9YMZ3_9GAMM</name>
<dbReference type="EMBL" id="CP115541">
    <property type="protein sequence ID" value="WNH52262.1"/>
    <property type="molecule type" value="Genomic_DNA"/>
</dbReference>